<organism evidence="12 13">
    <name type="scientific">Dinothrombium tinctorium</name>
    <dbReference type="NCBI Taxonomy" id="1965070"/>
    <lineage>
        <taxon>Eukaryota</taxon>
        <taxon>Metazoa</taxon>
        <taxon>Ecdysozoa</taxon>
        <taxon>Arthropoda</taxon>
        <taxon>Chelicerata</taxon>
        <taxon>Arachnida</taxon>
        <taxon>Acari</taxon>
        <taxon>Acariformes</taxon>
        <taxon>Trombidiformes</taxon>
        <taxon>Prostigmata</taxon>
        <taxon>Anystina</taxon>
        <taxon>Parasitengona</taxon>
        <taxon>Trombidioidea</taxon>
        <taxon>Trombidiidae</taxon>
        <taxon>Dinothrombium</taxon>
    </lineage>
</organism>
<dbReference type="Pfam" id="PF00675">
    <property type="entry name" value="Peptidase_M16"/>
    <property type="match status" value="1"/>
</dbReference>
<dbReference type="PROSITE" id="PS00143">
    <property type="entry name" value="INSULINASE"/>
    <property type="match status" value="1"/>
</dbReference>
<dbReference type="GO" id="GO:0043171">
    <property type="term" value="P:peptide catabolic process"/>
    <property type="evidence" value="ECO:0007669"/>
    <property type="project" value="TreeGrafter"/>
</dbReference>
<reference evidence="12 13" key="1">
    <citation type="journal article" date="2018" name="Gigascience">
        <title>Genomes of trombidid mites reveal novel predicted allergens and laterally-transferred genes associated with secondary metabolism.</title>
        <authorList>
            <person name="Dong X."/>
            <person name="Chaisiri K."/>
            <person name="Xia D."/>
            <person name="Armstrong S.D."/>
            <person name="Fang Y."/>
            <person name="Donnelly M.J."/>
            <person name="Kadowaki T."/>
            <person name="McGarry J.W."/>
            <person name="Darby A.C."/>
            <person name="Makepeace B.L."/>
        </authorList>
    </citation>
    <scope>NUCLEOTIDE SEQUENCE [LARGE SCALE GENOMIC DNA]</scope>
    <source>
        <strain evidence="12">UoL-WK</strain>
    </source>
</reference>
<gene>
    <name evidence="12" type="ORF">B4U79_13903</name>
</gene>
<dbReference type="FunFam" id="3.30.830.10:FF:000005">
    <property type="entry name" value="nardilysin isoform X1"/>
    <property type="match status" value="1"/>
</dbReference>
<dbReference type="InterPro" id="IPR032632">
    <property type="entry name" value="Peptidase_M16_M"/>
</dbReference>
<evidence type="ECO:0000259" key="8">
    <source>
        <dbReference type="Pfam" id="PF00675"/>
    </source>
</evidence>
<dbReference type="STRING" id="1965070.A0A3S3PJD0"/>
<dbReference type="PANTHER" id="PTHR43690">
    <property type="entry name" value="NARDILYSIN"/>
    <property type="match status" value="1"/>
</dbReference>
<dbReference type="AlphaFoldDB" id="A0A3S3PJD0"/>
<evidence type="ECO:0000313" key="13">
    <source>
        <dbReference type="Proteomes" id="UP000285301"/>
    </source>
</evidence>
<protein>
    <submittedName>
        <fullName evidence="12">Insulin-degrading enzyme-like protein</fullName>
    </submittedName>
</protein>
<feature type="domain" description="Coenzyme PQQ synthesis protein F-like C-terminal lobe" evidence="11">
    <location>
        <begin position="717"/>
        <end position="813"/>
    </location>
</feature>
<dbReference type="GO" id="GO:0005829">
    <property type="term" value="C:cytosol"/>
    <property type="evidence" value="ECO:0007669"/>
    <property type="project" value="TreeGrafter"/>
</dbReference>
<keyword evidence="4" id="KW-0378">Hydrolase</keyword>
<keyword evidence="13" id="KW-1185">Reference proteome</keyword>
<evidence type="ECO:0000256" key="2">
    <source>
        <dbReference type="ARBA" id="ARBA00022670"/>
    </source>
</evidence>
<dbReference type="Proteomes" id="UP000285301">
    <property type="component" value="Unassembled WGS sequence"/>
</dbReference>
<feature type="domain" description="Peptidase M16 C-terminal" evidence="9">
    <location>
        <begin position="208"/>
        <end position="370"/>
    </location>
</feature>
<dbReference type="Pfam" id="PF16187">
    <property type="entry name" value="Peptidase_M16_M"/>
    <property type="match status" value="1"/>
</dbReference>
<dbReference type="Pfam" id="PF22456">
    <property type="entry name" value="PqqF-like_C_4"/>
    <property type="match status" value="1"/>
</dbReference>
<evidence type="ECO:0000256" key="3">
    <source>
        <dbReference type="ARBA" id="ARBA00022723"/>
    </source>
</evidence>
<dbReference type="InterPro" id="IPR001431">
    <property type="entry name" value="Pept_M16_Zn_BS"/>
</dbReference>
<evidence type="ECO:0000256" key="1">
    <source>
        <dbReference type="ARBA" id="ARBA00007261"/>
    </source>
</evidence>
<evidence type="ECO:0000259" key="9">
    <source>
        <dbReference type="Pfam" id="PF05193"/>
    </source>
</evidence>
<dbReference type="GO" id="GO:0051603">
    <property type="term" value="P:proteolysis involved in protein catabolic process"/>
    <property type="evidence" value="ECO:0007669"/>
    <property type="project" value="TreeGrafter"/>
</dbReference>
<dbReference type="GO" id="GO:0005739">
    <property type="term" value="C:mitochondrion"/>
    <property type="evidence" value="ECO:0007669"/>
    <property type="project" value="TreeGrafter"/>
</dbReference>
<keyword evidence="2" id="KW-0645">Protease</keyword>
<dbReference type="InterPro" id="IPR054734">
    <property type="entry name" value="PqqF-like_C_4"/>
</dbReference>
<feature type="domain" description="Peptidase M16 middle/third" evidence="10">
    <location>
        <begin position="376"/>
        <end position="599"/>
    </location>
</feature>
<dbReference type="Gene3D" id="3.30.830.10">
    <property type="entry name" value="Metalloenzyme, LuxS/M16 peptidase-like"/>
    <property type="match status" value="5"/>
</dbReference>
<dbReference type="GO" id="GO:0004222">
    <property type="term" value="F:metalloendopeptidase activity"/>
    <property type="evidence" value="ECO:0007669"/>
    <property type="project" value="InterPro"/>
</dbReference>
<dbReference type="PANTHER" id="PTHR43690:SF18">
    <property type="entry name" value="INSULIN-DEGRADING ENZYME-RELATED"/>
    <property type="match status" value="1"/>
</dbReference>
<accession>A0A3S3PJD0</accession>
<comment type="caution">
    <text evidence="12">The sequence shown here is derived from an EMBL/GenBank/DDBJ whole genome shotgun (WGS) entry which is preliminary data.</text>
</comment>
<comment type="similarity">
    <text evidence="1 7">Belongs to the peptidase M16 family.</text>
</comment>
<dbReference type="GO" id="GO:0046872">
    <property type="term" value="F:metal ion binding"/>
    <property type="evidence" value="ECO:0007669"/>
    <property type="project" value="UniProtKB-KW"/>
</dbReference>
<evidence type="ECO:0000256" key="7">
    <source>
        <dbReference type="RuleBase" id="RU004447"/>
    </source>
</evidence>
<dbReference type="InterPro" id="IPR050626">
    <property type="entry name" value="Peptidase_M16"/>
</dbReference>
<dbReference type="InterPro" id="IPR011249">
    <property type="entry name" value="Metalloenz_LuxS/M16"/>
</dbReference>
<evidence type="ECO:0000256" key="5">
    <source>
        <dbReference type="ARBA" id="ARBA00022833"/>
    </source>
</evidence>
<evidence type="ECO:0000313" key="12">
    <source>
        <dbReference type="EMBL" id="RWS10769.1"/>
    </source>
</evidence>
<dbReference type="InterPro" id="IPR007863">
    <property type="entry name" value="Peptidase_M16_C"/>
</dbReference>
<dbReference type="InterPro" id="IPR011765">
    <property type="entry name" value="Pept_M16_N"/>
</dbReference>
<feature type="domain" description="Peptidase M16 N-terminal" evidence="8">
    <location>
        <begin position="44"/>
        <end position="166"/>
    </location>
</feature>
<evidence type="ECO:0000256" key="4">
    <source>
        <dbReference type="ARBA" id="ARBA00022801"/>
    </source>
</evidence>
<dbReference type="OrthoDB" id="6474849at2759"/>
<evidence type="ECO:0000259" key="11">
    <source>
        <dbReference type="Pfam" id="PF22456"/>
    </source>
</evidence>
<dbReference type="Pfam" id="PF05193">
    <property type="entry name" value="Peptidase_M16_C"/>
    <property type="match status" value="1"/>
</dbReference>
<dbReference type="SUPFAM" id="SSF63411">
    <property type="entry name" value="LuxS/MPP-like metallohydrolase"/>
    <property type="match status" value="4"/>
</dbReference>
<evidence type="ECO:0000256" key="6">
    <source>
        <dbReference type="ARBA" id="ARBA00023049"/>
    </source>
</evidence>
<dbReference type="EMBL" id="NCKU01001970">
    <property type="protein sequence ID" value="RWS10769.1"/>
    <property type="molecule type" value="Genomic_DNA"/>
</dbReference>
<sequence>MRTRNFQESQIKCCDGVAKVHGNILKSVNDKWTYEGLTLENGLKIILISDPTTEKAAAALDINVGSMSDPWSVQGLAHFLEHMLFLGTKKFPDEHEFDSFISRHGGDTNAFTSETNTKYFFDIAPSHLDGALQRFVEFFIAPLLTENSTDREMNAVNSEHQKALKRDSARTWQVIKASANQTHDFAKFNIGNLKTLKITPNLQGIDVRKELLKFHDDWYSSNLMCLAVLGKEPIEKLKEIIVSMFKNIENLNITVPVWNENPFGVNQLKKEIHVVPIRDIKYLKPAFYVSHLLGHESAGSLLSYLKMQELCTALSSEVEYMSGFGFFYINIELTDKGIMHTNDIIKAIFQYIKLLKSDEPQIWIFNEMKNLSFMEFRFKEGETPYDAVYGITSAMQKFPMEDVLSGNMLMQEFRPDLIKEVLRHLNPDNMIVVITGRNFEGKTNRREKWYGVDYNIADINENFLNELRNINLNKYFHLPLPNEFIPTKFGIKKRETSGKMPKLLRNSDISRVWFLANGEYLVPRAFYGFSFSRFGILSYLNLISFFVDSPLINNDPLFIVTLNLFKHLVDDSLGEYIYNAKLAGFEYEIKTHSYGFFVSDQLYGEQMLTVQSLLTLDKLKETIRIVLSKLSIQMIAYGNLDSKEVNEVIDEVENRLNQTFSLTAVENIHSLKSRMLKLPDSSSYIFEDQTDIQTDNGILVMFQINLQTIEETVKLQLLEQILSTHCFNILRTKEQLGYSVSCLAKKRNKVLSLEFAIQSSHPPEYLDQRIESFISWSKTYLANLSNEEFKSQRHGLLTNLKIKPKHLKEFAANLFAEIKEEQYLFDRQSLKISELEKLSKSDVIDFFNVRCKNCRLLIHAFHLQEYIDIDGKSRKKLSIRIKSTLQKNALKINATIINVTKCSEKDPIIIEDINRFKSSLATYPLNEPYMPNCKKQVYLRRRVSFSTYK</sequence>
<dbReference type="FunFam" id="3.30.830.10:FF:000004">
    <property type="entry name" value="Putative insulin-degrading enzyme"/>
    <property type="match status" value="1"/>
</dbReference>
<keyword evidence="3" id="KW-0479">Metal-binding</keyword>
<proteinExistence type="inferred from homology"/>
<evidence type="ECO:0000259" key="10">
    <source>
        <dbReference type="Pfam" id="PF16187"/>
    </source>
</evidence>
<keyword evidence="6" id="KW-0482">Metalloprotease</keyword>
<name>A0A3S3PJD0_9ACAR</name>
<keyword evidence="5" id="KW-0862">Zinc</keyword>